<evidence type="ECO:0000313" key="3">
    <source>
        <dbReference type="Proteomes" id="UP000623678"/>
    </source>
</evidence>
<dbReference type="Pfam" id="PF07883">
    <property type="entry name" value="Cupin_2"/>
    <property type="match status" value="1"/>
</dbReference>
<accession>A0A926ELB0</accession>
<dbReference type="EMBL" id="JACRTD010000005">
    <property type="protein sequence ID" value="MBC8585513.1"/>
    <property type="molecule type" value="Genomic_DNA"/>
</dbReference>
<reference evidence="2" key="1">
    <citation type="submission" date="2020-08" db="EMBL/GenBank/DDBJ databases">
        <title>Genome public.</title>
        <authorList>
            <person name="Liu C."/>
            <person name="Sun Q."/>
        </authorList>
    </citation>
    <scope>NUCLEOTIDE SEQUENCE</scope>
    <source>
        <strain evidence="2">NSJ-64</strain>
    </source>
</reference>
<comment type="caution">
    <text evidence="2">The sequence shown here is derived from an EMBL/GenBank/DDBJ whole genome shotgun (WGS) entry which is preliminary data.</text>
</comment>
<dbReference type="InterPro" id="IPR011051">
    <property type="entry name" value="RmlC_Cupin_sf"/>
</dbReference>
<keyword evidence="3" id="KW-1185">Reference proteome</keyword>
<dbReference type="Proteomes" id="UP000623678">
    <property type="component" value="Unassembled WGS sequence"/>
</dbReference>
<evidence type="ECO:0000259" key="1">
    <source>
        <dbReference type="Pfam" id="PF07883"/>
    </source>
</evidence>
<dbReference type="SUPFAM" id="SSF51182">
    <property type="entry name" value="RmlC-like cupins"/>
    <property type="match status" value="1"/>
</dbReference>
<feature type="domain" description="Cupin type-2" evidence="1">
    <location>
        <begin position="165"/>
        <end position="223"/>
    </location>
</feature>
<dbReference type="AlphaFoldDB" id="A0A926ELB0"/>
<evidence type="ECO:0000313" key="2">
    <source>
        <dbReference type="EMBL" id="MBC8585513.1"/>
    </source>
</evidence>
<protein>
    <recommendedName>
        <fullName evidence="1">Cupin type-2 domain-containing protein</fullName>
    </recommendedName>
</protein>
<sequence>MEKIKFLKKSDIPFKDEGNGLQRGEMLPGSMEGVSTYRCILKAGSKIHPEKESQRLHVFFFISGTGRIVTPKKTFEITERCVFCPRMDEQDYTFEADTELVYLQLVQTLSEKDKANFEKYHIVLPWFNTLSNWHIYVEGFRDEALRTYSVLPQYYVSRMSLGEVVGPGEARLEPHSHPELYQWFCALPGTDPFHFRADDEEVEVNEGDWICIPNNAEHIVLTDPEKHIDYIWFEMVVPGMECCPFYDFQ</sequence>
<gene>
    <name evidence="2" type="ORF">H8705_07950</name>
</gene>
<dbReference type="InterPro" id="IPR013096">
    <property type="entry name" value="Cupin_2"/>
</dbReference>
<dbReference type="RefSeq" id="WP_262395300.1">
    <property type="nucleotide sequence ID" value="NZ_JACRTD010000005.1"/>
</dbReference>
<name>A0A926ELB0_9FIRM</name>
<organism evidence="2 3">
    <name type="scientific">Youxingia wuxianensis</name>
    <dbReference type="NCBI Taxonomy" id="2763678"/>
    <lineage>
        <taxon>Bacteria</taxon>
        <taxon>Bacillati</taxon>
        <taxon>Bacillota</taxon>
        <taxon>Clostridia</taxon>
        <taxon>Eubacteriales</taxon>
        <taxon>Oscillospiraceae</taxon>
        <taxon>Youxingia</taxon>
    </lineage>
</organism>
<proteinExistence type="predicted"/>
<dbReference type="InterPro" id="IPR014710">
    <property type="entry name" value="RmlC-like_jellyroll"/>
</dbReference>
<dbReference type="Gene3D" id="2.60.120.10">
    <property type="entry name" value="Jelly Rolls"/>
    <property type="match status" value="1"/>
</dbReference>